<dbReference type="SUPFAM" id="SSF69047">
    <property type="entry name" value="Hypothetical protein YjbJ"/>
    <property type="match status" value="1"/>
</dbReference>
<dbReference type="InterPro" id="IPR008462">
    <property type="entry name" value="CsbD"/>
</dbReference>
<dbReference type="InterPro" id="IPR050423">
    <property type="entry name" value="UPF0337_stress_rsp"/>
</dbReference>
<feature type="domain" description="CsbD-like" evidence="3">
    <location>
        <begin position="4"/>
        <end position="56"/>
    </location>
</feature>
<dbReference type="InterPro" id="IPR026042">
    <property type="entry name" value="YjbJ"/>
</dbReference>
<comment type="similarity">
    <text evidence="1">Belongs to the UPF0337 (CsbD) family.</text>
</comment>
<feature type="region of interest" description="Disordered" evidence="2">
    <location>
        <begin position="48"/>
        <end position="67"/>
    </location>
</feature>
<evidence type="ECO:0000259" key="3">
    <source>
        <dbReference type="Pfam" id="PF05532"/>
    </source>
</evidence>
<reference evidence="4" key="1">
    <citation type="submission" date="2021-12" db="EMBL/GenBank/DDBJ databases">
        <authorList>
            <person name="Veyrier F.J."/>
        </authorList>
    </citation>
    <scope>NUCLEOTIDE SEQUENCE</scope>
    <source>
        <strain evidence="4">SAG 1488-6</strain>
    </source>
</reference>
<dbReference type="PANTHER" id="PTHR34977">
    <property type="entry name" value="UPF0337 PROTEIN YJBJ"/>
    <property type="match status" value="1"/>
</dbReference>
<dbReference type="RefSeq" id="WP_019958507.1">
    <property type="nucleotide sequence ID" value="NZ_CP091512.1"/>
</dbReference>
<dbReference type="Proteomes" id="UP000832034">
    <property type="component" value="Chromosome"/>
</dbReference>
<proteinExistence type="inferred from homology"/>
<keyword evidence="5" id="KW-1185">Reference proteome</keyword>
<organism evidence="4 5">
    <name type="scientific">Vitreoscilla stercoraria</name>
    <dbReference type="NCBI Taxonomy" id="61"/>
    <lineage>
        <taxon>Bacteria</taxon>
        <taxon>Pseudomonadati</taxon>
        <taxon>Pseudomonadota</taxon>
        <taxon>Betaproteobacteria</taxon>
        <taxon>Neisseriales</taxon>
        <taxon>Neisseriaceae</taxon>
        <taxon>Vitreoscilla</taxon>
    </lineage>
</organism>
<evidence type="ECO:0000256" key="2">
    <source>
        <dbReference type="SAM" id="MobiDB-lite"/>
    </source>
</evidence>
<name>A0ABY4E9E0_VITST</name>
<dbReference type="InterPro" id="IPR036629">
    <property type="entry name" value="YjbJ_sf"/>
</dbReference>
<gene>
    <name evidence="4" type="ORF">LVJ81_12300</name>
</gene>
<dbReference type="PIRSF" id="PIRSF039008">
    <property type="entry name" value="YjbJ"/>
    <property type="match status" value="1"/>
</dbReference>
<dbReference type="EMBL" id="CP091512">
    <property type="protein sequence ID" value="UOO92365.1"/>
    <property type="molecule type" value="Genomic_DNA"/>
</dbReference>
<dbReference type="Pfam" id="PF05532">
    <property type="entry name" value="CsbD"/>
    <property type="match status" value="1"/>
</dbReference>
<protein>
    <submittedName>
        <fullName evidence="4">CsbD family protein</fullName>
    </submittedName>
</protein>
<evidence type="ECO:0000313" key="4">
    <source>
        <dbReference type="EMBL" id="UOO92365.1"/>
    </source>
</evidence>
<dbReference type="PANTHER" id="PTHR34977:SF1">
    <property type="entry name" value="UPF0337 PROTEIN YJBJ"/>
    <property type="match status" value="1"/>
</dbReference>
<sequence length="67" mass="7711">MNKDTMAGKWEQLKGKAKEKWGDLTDDELLEAKGNAQYLAGKVQEKYGKTKEEAEKEVNDWFDSNKD</sequence>
<dbReference type="Gene3D" id="1.10.1470.10">
    <property type="entry name" value="YjbJ"/>
    <property type="match status" value="1"/>
</dbReference>
<reference evidence="4" key="2">
    <citation type="journal article" date="2022" name="Res Sq">
        <title>Evolution of multicellular longitudinally dividing oral cavity symbionts (Neisseriaceae).</title>
        <authorList>
            <person name="Nyongesa S."/>
            <person name="Weber P."/>
            <person name="Bernet E."/>
            <person name="Pullido F."/>
            <person name="Nieckarz M."/>
            <person name="Delaby M."/>
            <person name="Nieves C."/>
            <person name="Viehboeck T."/>
            <person name="Krause N."/>
            <person name="Rivera-Millot A."/>
            <person name="Nakamura A."/>
            <person name="Vischer N."/>
            <person name="VanNieuwenhze M."/>
            <person name="Brun Y."/>
            <person name="Cava F."/>
            <person name="Bulgheresi S."/>
            <person name="Veyrier F."/>
        </authorList>
    </citation>
    <scope>NUCLEOTIDE SEQUENCE</scope>
    <source>
        <strain evidence="4">SAG 1488-6</strain>
    </source>
</reference>
<evidence type="ECO:0000313" key="5">
    <source>
        <dbReference type="Proteomes" id="UP000832034"/>
    </source>
</evidence>
<accession>A0ABY4E9E0</accession>
<evidence type="ECO:0000256" key="1">
    <source>
        <dbReference type="ARBA" id="ARBA00009129"/>
    </source>
</evidence>